<keyword evidence="3" id="KW-0812">Transmembrane</keyword>
<reference evidence="8 9" key="1">
    <citation type="submission" date="2020-05" db="EMBL/GenBank/DDBJ databases">
        <title>Bremerella alba sp. nov., a novel planctomycete isolated from the surface of the macroalga Fucus spiralis.</title>
        <authorList>
            <person name="Godinho O."/>
            <person name="Botelho R."/>
            <person name="Albuquerque L."/>
            <person name="Wiegand S."/>
            <person name="Da Costa M.S."/>
            <person name="Lobo-Da-Cunha A."/>
            <person name="Jogler C."/>
            <person name="Lage O.M."/>
        </authorList>
    </citation>
    <scope>NUCLEOTIDE SEQUENCE [LARGE SCALE GENOMIC DNA]</scope>
    <source>
        <strain evidence="8 9">FF15</strain>
    </source>
</reference>
<evidence type="ECO:0000313" key="8">
    <source>
        <dbReference type="EMBL" id="MBA2116120.1"/>
    </source>
</evidence>
<dbReference type="SUPFAM" id="SSF111369">
    <property type="entry name" value="HlyD-like secretion proteins"/>
    <property type="match status" value="1"/>
</dbReference>
<dbReference type="Gene3D" id="2.40.420.20">
    <property type="match status" value="1"/>
</dbReference>
<dbReference type="GO" id="GO:0030313">
    <property type="term" value="C:cell envelope"/>
    <property type="evidence" value="ECO:0007669"/>
    <property type="project" value="TreeGrafter"/>
</dbReference>
<feature type="transmembrane region" description="Helical" evidence="3">
    <location>
        <begin position="25"/>
        <end position="48"/>
    </location>
</feature>
<keyword evidence="2" id="KW-0813">Transport</keyword>
<proteinExistence type="inferred from homology"/>
<dbReference type="Gene3D" id="2.40.30.170">
    <property type="match status" value="1"/>
</dbReference>
<organism evidence="8 9">
    <name type="scientific">Bremerella alba</name>
    <dbReference type="NCBI Taxonomy" id="980252"/>
    <lineage>
        <taxon>Bacteria</taxon>
        <taxon>Pseudomonadati</taxon>
        <taxon>Planctomycetota</taxon>
        <taxon>Planctomycetia</taxon>
        <taxon>Pirellulales</taxon>
        <taxon>Pirellulaceae</taxon>
        <taxon>Bremerella</taxon>
    </lineage>
</organism>
<dbReference type="Proteomes" id="UP000551616">
    <property type="component" value="Unassembled WGS sequence"/>
</dbReference>
<dbReference type="Pfam" id="PF19335">
    <property type="entry name" value="HMBD"/>
    <property type="match status" value="1"/>
</dbReference>
<dbReference type="Pfam" id="PF25954">
    <property type="entry name" value="Beta-barrel_RND_2"/>
    <property type="match status" value="1"/>
</dbReference>
<dbReference type="GO" id="GO:0015679">
    <property type="term" value="P:plasma membrane copper ion transport"/>
    <property type="evidence" value="ECO:0007669"/>
    <property type="project" value="TreeGrafter"/>
</dbReference>
<dbReference type="Pfam" id="PF25973">
    <property type="entry name" value="BSH_CzcB"/>
    <property type="match status" value="1"/>
</dbReference>
<evidence type="ECO:0000256" key="2">
    <source>
        <dbReference type="ARBA" id="ARBA00022448"/>
    </source>
</evidence>
<dbReference type="AlphaFoldDB" id="A0A7V9A854"/>
<dbReference type="InterPro" id="IPR045800">
    <property type="entry name" value="HMBD"/>
</dbReference>
<evidence type="ECO:0000259" key="5">
    <source>
        <dbReference type="Pfam" id="PF25954"/>
    </source>
</evidence>
<accession>A0A7V9A854</accession>
<keyword evidence="9" id="KW-1185">Reference proteome</keyword>
<feature type="domain" description="Heavy metal binding" evidence="4">
    <location>
        <begin position="383"/>
        <end position="409"/>
    </location>
</feature>
<dbReference type="InterPro" id="IPR058792">
    <property type="entry name" value="Beta-barrel_RND_2"/>
</dbReference>
<feature type="domain" description="CusB-like beta-barrel" evidence="5">
    <location>
        <begin position="289"/>
        <end position="362"/>
    </location>
</feature>
<gene>
    <name evidence="8" type="ORF">HOV93_33090</name>
</gene>
<comment type="similarity">
    <text evidence="1">Belongs to the membrane fusion protein (MFP) (TC 8.A.1) family.</text>
</comment>
<dbReference type="InterPro" id="IPR058647">
    <property type="entry name" value="BSH_CzcB-like"/>
</dbReference>
<dbReference type="PANTHER" id="PTHR30097">
    <property type="entry name" value="CATION EFFLUX SYSTEM PROTEIN CUSB"/>
    <property type="match status" value="1"/>
</dbReference>
<keyword evidence="3" id="KW-0472">Membrane</keyword>
<evidence type="ECO:0000256" key="3">
    <source>
        <dbReference type="SAM" id="Phobius"/>
    </source>
</evidence>
<dbReference type="Pfam" id="PF25975">
    <property type="entry name" value="CzcB_C"/>
    <property type="match status" value="1"/>
</dbReference>
<dbReference type="GO" id="GO:0046872">
    <property type="term" value="F:metal ion binding"/>
    <property type="evidence" value="ECO:0007669"/>
    <property type="project" value="InterPro"/>
</dbReference>
<evidence type="ECO:0000259" key="6">
    <source>
        <dbReference type="Pfam" id="PF25973"/>
    </source>
</evidence>
<dbReference type="InterPro" id="IPR058649">
    <property type="entry name" value="CzcB_C"/>
</dbReference>
<protein>
    <submittedName>
        <fullName evidence="8">Uncharacterized protein</fullName>
    </submittedName>
</protein>
<dbReference type="PANTHER" id="PTHR30097:SF15">
    <property type="entry name" value="CATION EFFLUX SYSTEM PROTEIN CUSB"/>
    <property type="match status" value="1"/>
</dbReference>
<dbReference type="GO" id="GO:0060003">
    <property type="term" value="P:copper ion export"/>
    <property type="evidence" value="ECO:0007669"/>
    <property type="project" value="TreeGrafter"/>
</dbReference>
<evidence type="ECO:0000259" key="4">
    <source>
        <dbReference type="Pfam" id="PF19335"/>
    </source>
</evidence>
<dbReference type="EMBL" id="JABRWO010000009">
    <property type="protein sequence ID" value="MBA2116120.1"/>
    <property type="molecule type" value="Genomic_DNA"/>
</dbReference>
<name>A0A7V9A854_9BACT</name>
<comment type="caution">
    <text evidence="8">The sequence shown here is derived from an EMBL/GenBank/DDBJ whole genome shotgun (WGS) entry which is preliminary data.</text>
</comment>
<evidence type="ECO:0000259" key="7">
    <source>
        <dbReference type="Pfam" id="PF25975"/>
    </source>
</evidence>
<keyword evidence="3" id="KW-1133">Transmembrane helix</keyword>
<evidence type="ECO:0000313" key="9">
    <source>
        <dbReference type="Proteomes" id="UP000551616"/>
    </source>
</evidence>
<sequence>MSDTPEQVDHSDTRPTQAQAVPERWWWLGFVLKPLVFLVCGTLLFAGLGAMQKLGLLSSGGGHGGPGSAVAASNAEYICPMMCTPPSSQPGRCPVCAMELVVASSGGSNGDSQSIQIGSAARRIANIQTAEATLEPMVRKVRAVGKLQYDEASLKTITAYVGGRLDHLYADFTGVFVKKGEPLAMLYSPDLYSAQVEYLLAQKSVDHASPGVLPSVAQANRNLLQNARQQLLERGMTEAQIIELESQGKADSRLHLNSPMSGTVIQKMAVEGQYVKTSDPIYQLADLSTVWLMLELFPEDAACIGYGEKVEAEVQSHPGKKFTGRVAFIDPNVDERTRTIGVRVALPNVEGLLKVGDFATAFLRIPAAAGPQLRRYDQQLANKWISPRFPNQIFDQPGKCPISNLDLVHATQFGFADQPQEQTQSVSVPRSAVLMAGKNSVAYVETEPGRFEIRRVVLGHQSGGQIAIHDGINPGEKVAIKGNFLIDSQMQLAGNPSLINPDKYVAPKVDEESPEMLAALEKLPLEDKPLATAQQICPVTEMALGSMGTPPKAEVNGRTVFLCCEGCRGSLMKEPEKYLAVLDNKDSGPQPENTPDLPPIGPIQEIPLVPELPPKTVAVPVESDGPTTPSIATPVIQPVEVVR</sequence>
<feature type="domain" description="CzcB-like barrel-sandwich hybrid" evidence="6">
    <location>
        <begin position="156"/>
        <end position="286"/>
    </location>
</feature>
<feature type="domain" description="CzcB-like C-terminal circularly permuted SH3-like" evidence="7">
    <location>
        <begin position="426"/>
        <end position="486"/>
    </location>
</feature>
<dbReference type="RefSeq" id="WP_207397546.1">
    <property type="nucleotide sequence ID" value="NZ_JABRWO010000009.1"/>
</dbReference>
<dbReference type="FunFam" id="2.40.30.170:FF:000010">
    <property type="entry name" value="Efflux RND transporter periplasmic adaptor subunit"/>
    <property type="match status" value="1"/>
</dbReference>
<evidence type="ECO:0000256" key="1">
    <source>
        <dbReference type="ARBA" id="ARBA00009477"/>
    </source>
</evidence>
<dbReference type="InterPro" id="IPR051909">
    <property type="entry name" value="MFP_Cation_Efflux"/>
</dbReference>